<name>A0A9D1K6W1_9FIRM</name>
<organism evidence="2 3">
    <name type="scientific">Candidatus Alectryocaccomicrobium excrementavium</name>
    <dbReference type="NCBI Taxonomy" id="2840668"/>
    <lineage>
        <taxon>Bacteria</taxon>
        <taxon>Bacillati</taxon>
        <taxon>Bacillota</taxon>
        <taxon>Clostridia</taxon>
        <taxon>Candidatus Alectryocaccomicrobium</taxon>
    </lineage>
</organism>
<evidence type="ECO:0000256" key="1">
    <source>
        <dbReference type="SAM" id="SignalP"/>
    </source>
</evidence>
<dbReference type="EMBL" id="DVJN01000230">
    <property type="protein sequence ID" value="HIS93776.1"/>
    <property type="molecule type" value="Genomic_DNA"/>
</dbReference>
<gene>
    <name evidence="2" type="ORF">IAA84_12240</name>
</gene>
<evidence type="ECO:0000313" key="2">
    <source>
        <dbReference type="EMBL" id="HIS93776.1"/>
    </source>
</evidence>
<evidence type="ECO:0000313" key="3">
    <source>
        <dbReference type="Proteomes" id="UP000824140"/>
    </source>
</evidence>
<proteinExistence type="predicted"/>
<feature type="chain" id="PRO_5039084155" description="ABC transporter substrate-binding protein" evidence="1">
    <location>
        <begin position="26"/>
        <end position="557"/>
    </location>
</feature>
<dbReference type="AlphaFoldDB" id="A0A9D1K6W1"/>
<dbReference type="Gene3D" id="3.40.190.10">
    <property type="entry name" value="Periplasmic binding protein-like II"/>
    <property type="match status" value="2"/>
</dbReference>
<evidence type="ECO:0008006" key="4">
    <source>
        <dbReference type="Google" id="ProtNLM"/>
    </source>
</evidence>
<protein>
    <recommendedName>
        <fullName evidence="4">ABC transporter substrate-binding protein</fullName>
    </recommendedName>
</protein>
<dbReference type="SUPFAM" id="SSF53850">
    <property type="entry name" value="Periplasmic binding protein-like II"/>
    <property type="match status" value="1"/>
</dbReference>
<reference evidence="2" key="2">
    <citation type="journal article" date="2021" name="PeerJ">
        <title>Extensive microbial diversity within the chicken gut microbiome revealed by metagenomics and culture.</title>
        <authorList>
            <person name="Gilroy R."/>
            <person name="Ravi A."/>
            <person name="Getino M."/>
            <person name="Pursley I."/>
            <person name="Horton D.L."/>
            <person name="Alikhan N.F."/>
            <person name="Baker D."/>
            <person name="Gharbi K."/>
            <person name="Hall N."/>
            <person name="Watson M."/>
            <person name="Adriaenssens E.M."/>
            <person name="Foster-Nyarko E."/>
            <person name="Jarju S."/>
            <person name="Secka A."/>
            <person name="Antonio M."/>
            <person name="Oren A."/>
            <person name="Chaudhuri R.R."/>
            <person name="La Ragione R."/>
            <person name="Hildebrand F."/>
            <person name="Pallen M.J."/>
        </authorList>
    </citation>
    <scope>NUCLEOTIDE SEQUENCE</scope>
    <source>
        <strain evidence="2">13766</strain>
    </source>
</reference>
<accession>A0A9D1K6W1</accession>
<reference evidence="2" key="1">
    <citation type="submission" date="2020-10" db="EMBL/GenBank/DDBJ databases">
        <authorList>
            <person name="Gilroy R."/>
        </authorList>
    </citation>
    <scope>NUCLEOTIDE SEQUENCE</scope>
    <source>
        <strain evidence="2">13766</strain>
    </source>
</reference>
<dbReference type="Proteomes" id="UP000824140">
    <property type="component" value="Unassembled WGS sequence"/>
</dbReference>
<comment type="caution">
    <text evidence="2">The sequence shown here is derived from an EMBL/GenBank/DDBJ whole genome shotgun (WGS) entry which is preliminary data.</text>
</comment>
<sequence length="557" mass="62245">MVRKKLSLILAIALLLTAASSFAFAETQERGKLTYGSTVDMDTDKEWYPTEFILYLQDMINADIEFIEYDNDTLQLALASGDMPDLMMVNTASTILDGGLAVPLDDYLEEYGQNILKYEQRNAVLREFVSNGDGKLYFHTPNTGAEDMTGSTTTWNGYLVRWDLYKEIGAPAINSDDEYIEVLKQMIEIAPTPANGGPVYAMGLHGTDQWAWNIRSMANLGYSNTTTWAYAVNTQTTELVENYTNPDSPFWANMEFYFKLNREGLLDPDSFTMTGDQVQEKAANNQYVGSYCTWYTSDMYDTNRESDPNTLAGIIAVYGEGMSGWYGSNHTVGWGDKLTFITTSCENIPLAVQFLDALDSDELNRVHYSGIEGQTWNYVDGVPTLTDEVVALKAEGGDEWSHLGISSFSNTIGASGFGMHEDGYYYSLWDDPELKYAGLSPLEKDYADFYGVQYPSQVHYNMVLEGTAINQSGNQTQAVQLGMAVRPNEIQRIDARLEEIVNRTIPSLVTAADQAAFDAAKEALINELKGAGADESWEWWNENWNGTLARLNEMFAE</sequence>
<keyword evidence="1" id="KW-0732">Signal</keyword>
<feature type="signal peptide" evidence="1">
    <location>
        <begin position="1"/>
        <end position="25"/>
    </location>
</feature>